<dbReference type="Proteomes" id="UP000789595">
    <property type="component" value="Unassembled WGS sequence"/>
</dbReference>
<dbReference type="PANTHER" id="PTHR19288:SF90">
    <property type="entry name" value="OS08G0542600 PROTEIN"/>
    <property type="match status" value="1"/>
</dbReference>
<dbReference type="Pfam" id="PF13344">
    <property type="entry name" value="Hydrolase_6"/>
    <property type="match status" value="1"/>
</dbReference>
<dbReference type="NCBIfam" id="TIGR01459">
    <property type="entry name" value="HAD-SF-IIA-hyp4"/>
    <property type="match status" value="1"/>
</dbReference>
<dbReference type="OrthoDB" id="426235at2759"/>
<dbReference type="EMBL" id="CAKKNE010000003">
    <property type="protein sequence ID" value="CAH0371520.1"/>
    <property type="molecule type" value="Genomic_DNA"/>
</dbReference>
<dbReference type="InterPro" id="IPR006356">
    <property type="entry name" value="HAD-SF_hydro_IIA_hyp3"/>
</dbReference>
<sequence>MSLTTLLYASIASAVRSFVPRQAAAAASVPRRATAVIDGLQELPLDRYDAIILDQYGVLHNGEALLDGVAAALERVHAGGARKLVVLSNTSKRRAPLIAELPGRGFRSEWLHDAICSGECCWEALRESSYASAVVLGWSDRDSSEYLAGTGVALADAAPDVIVGYGPDTIDMADRTLTDFRITGDLEPYRALLEDAAARSVPMLCANPDQKTIDVDGVTPLYMPGTMADAYRAMGGEVVLYGKPGVSHFAAALRAAGVDDAGRALMVGDSLRHDVLGAAAAGLDSLFVVDSGVHSSDLAEVSEASVSRLAAAEGVPVPTFVMRKFRW</sequence>
<dbReference type="SUPFAM" id="SSF56784">
    <property type="entry name" value="HAD-like"/>
    <property type="match status" value="1"/>
</dbReference>
<dbReference type="PANTHER" id="PTHR19288">
    <property type="entry name" value="4-NITROPHENYLPHOSPHATASE-RELATED"/>
    <property type="match status" value="1"/>
</dbReference>
<gene>
    <name evidence="1" type="ORF">PECAL_3P14690</name>
</gene>
<evidence type="ECO:0000313" key="2">
    <source>
        <dbReference type="Proteomes" id="UP000789595"/>
    </source>
</evidence>
<dbReference type="Pfam" id="PF13242">
    <property type="entry name" value="Hydrolase_like"/>
    <property type="match status" value="1"/>
</dbReference>
<keyword evidence="2" id="KW-1185">Reference proteome</keyword>
<dbReference type="InterPro" id="IPR036412">
    <property type="entry name" value="HAD-like_sf"/>
</dbReference>
<dbReference type="GO" id="GO:0005737">
    <property type="term" value="C:cytoplasm"/>
    <property type="evidence" value="ECO:0007669"/>
    <property type="project" value="TreeGrafter"/>
</dbReference>
<dbReference type="AlphaFoldDB" id="A0A8J2WJT4"/>
<proteinExistence type="predicted"/>
<organism evidence="1 2">
    <name type="scientific">Pelagomonas calceolata</name>
    <dbReference type="NCBI Taxonomy" id="35677"/>
    <lineage>
        <taxon>Eukaryota</taxon>
        <taxon>Sar</taxon>
        <taxon>Stramenopiles</taxon>
        <taxon>Ochrophyta</taxon>
        <taxon>Pelagophyceae</taxon>
        <taxon>Pelagomonadales</taxon>
        <taxon>Pelagomonadaceae</taxon>
        <taxon>Pelagomonas</taxon>
    </lineage>
</organism>
<dbReference type="InterPro" id="IPR023214">
    <property type="entry name" value="HAD_sf"/>
</dbReference>
<evidence type="ECO:0000313" key="1">
    <source>
        <dbReference type="EMBL" id="CAH0371520.1"/>
    </source>
</evidence>
<dbReference type="Gene3D" id="3.40.50.1000">
    <property type="entry name" value="HAD superfamily/HAD-like"/>
    <property type="match status" value="2"/>
</dbReference>
<dbReference type="InterPro" id="IPR006357">
    <property type="entry name" value="HAD-SF_hydro_IIA"/>
</dbReference>
<dbReference type="GO" id="GO:0016791">
    <property type="term" value="F:phosphatase activity"/>
    <property type="evidence" value="ECO:0007669"/>
    <property type="project" value="TreeGrafter"/>
</dbReference>
<name>A0A8J2WJT4_9STRA</name>
<reference evidence="1" key="1">
    <citation type="submission" date="2021-11" db="EMBL/GenBank/DDBJ databases">
        <authorList>
            <consortium name="Genoscope - CEA"/>
            <person name="William W."/>
        </authorList>
    </citation>
    <scope>NUCLEOTIDE SEQUENCE</scope>
</reference>
<protein>
    <submittedName>
        <fullName evidence="1">Uncharacterized protein</fullName>
    </submittedName>
</protein>
<comment type="caution">
    <text evidence="1">The sequence shown here is derived from an EMBL/GenBank/DDBJ whole genome shotgun (WGS) entry which is preliminary data.</text>
</comment>
<accession>A0A8J2WJT4</accession>